<gene>
    <name evidence="3" type="primary">ku</name>
    <name evidence="7" type="ORF">EV191_12347</name>
</gene>
<dbReference type="OrthoDB" id="9795084at2"/>
<dbReference type="CDD" id="cd00789">
    <property type="entry name" value="KU_like"/>
    <property type="match status" value="1"/>
</dbReference>
<dbReference type="PIRSF" id="PIRSF006493">
    <property type="entry name" value="Prok_Ku"/>
    <property type="match status" value="1"/>
</dbReference>
<dbReference type="Pfam" id="PF07498">
    <property type="entry name" value="Rho_N"/>
    <property type="match status" value="1"/>
</dbReference>
<reference evidence="7 8" key="1">
    <citation type="submission" date="2019-03" db="EMBL/GenBank/DDBJ databases">
        <title>Genomic Encyclopedia of Type Strains, Phase IV (KMG-IV): sequencing the most valuable type-strain genomes for metagenomic binning, comparative biology and taxonomic classification.</title>
        <authorList>
            <person name="Goeker M."/>
        </authorList>
    </citation>
    <scope>NUCLEOTIDE SEQUENCE [LARGE SCALE GENOMIC DNA]</scope>
    <source>
        <strain evidence="7 8">DSM 45765</strain>
    </source>
</reference>
<dbReference type="InterPro" id="IPR006164">
    <property type="entry name" value="DNA_bd_Ku70/Ku80"/>
</dbReference>
<comment type="subunit">
    <text evidence="3">Homodimer. Interacts with LigD.</text>
</comment>
<evidence type="ECO:0000256" key="1">
    <source>
        <dbReference type="ARBA" id="ARBA00023125"/>
    </source>
</evidence>
<feature type="domain" description="Rho termination factor-like N-terminal" evidence="6">
    <location>
        <begin position="275"/>
        <end position="317"/>
    </location>
</feature>
<proteinExistence type="inferred from homology"/>
<keyword evidence="2 3" id="KW-0233">DNA recombination</keyword>
<dbReference type="PANTHER" id="PTHR41251:SF1">
    <property type="entry name" value="NON-HOMOLOGOUS END JOINING PROTEIN KU"/>
    <property type="match status" value="1"/>
</dbReference>
<dbReference type="SMART" id="SM00559">
    <property type="entry name" value="Ku78"/>
    <property type="match status" value="1"/>
</dbReference>
<dbReference type="GO" id="GO:0006353">
    <property type="term" value="P:DNA-templated transcription termination"/>
    <property type="evidence" value="ECO:0007669"/>
    <property type="project" value="InterPro"/>
</dbReference>
<dbReference type="InterPro" id="IPR011112">
    <property type="entry name" value="Rho-like_N"/>
</dbReference>
<evidence type="ECO:0000256" key="3">
    <source>
        <dbReference type="HAMAP-Rule" id="MF_01875"/>
    </source>
</evidence>
<protein>
    <recommendedName>
        <fullName evidence="3">Non-homologous end joining protein Ku</fullName>
    </recommendedName>
</protein>
<feature type="domain" description="Ku" evidence="5">
    <location>
        <begin position="53"/>
        <end position="182"/>
    </location>
</feature>
<dbReference type="InterPro" id="IPR016194">
    <property type="entry name" value="SPOC-like_C_dom_sf"/>
</dbReference>
<dbReference type="GO" id="GO:0006310">
    <property type="term" value="P:DNA recombination"/>
    <property type="evidence" value="ECO:0007669"/>
    <property type="project" value="UniProtKB-KW"/>
</dbReference>
<feature type="compositionally biased region" description="Basic and acidic residues" evidence="4">
    <location>
        <begin position="263"/>
        <end position="281"/>
    </location>
</feature>
<keyword evidence="1 3" id="KW-0238">DNA-binding</keyword>
<dbReference type="FunFam" id="2.40.290.10:FF:000004">
    <property type="entry name" value="Non-homologous end joining protein Ku"/>
    <property type="match status" value="1"/>
</dbReference>
<sequence>MARPLWRGALNFGLVTVPVELFSATEDHTIHFRQFERGTSDRIRYRRVNERTAKEVEYDDIVKGHPLDGSYVLIEQHELDEIAPGRSRTIDIDSFVHFDEIDPVYFRKSYWLGPAKQEFDRAYGLLAAAMRKTNRAGIATFVMRNREHVAVVRTVDNVLVLDTLQFADEIRAPESQLPRIPAAKPREKELDMAVSLIESMSEHWQPERYQDTYTQRVHELIEEKKAGRTVQPEPEPAAPTNVVDLLEALSASVRGRATKKRSRSDSGDSGRKETPLAEWSKADLRQLARELDIKGRSTMNRAELMEAVHTESARHERVS</sequence>
<keyword evidence="8" id="KW-1185">Reference proteome</keyword>
<comment type="similarity">
    <text evidence="3">Belongs to the prokaryotic Ku family.</text>
</comment>
<accession>A0A4R2Q294</accession>
<dbReference type="EMBL" id="SLXQ01000023">
    <property type="protein sequence ID" value="TCP42647.1"/>
    <property type="molecule type" value="Genomic_DNA"/>
</dbReference>
<dbReference type="GO" id="GO:0006303">
    <property type="term" value="P:double-strand break repair via nonhomologous end joining"/>
    <property type="evidence" value="ECO:0007669"/>
    <property type="project" value="UniProtKB-UniRule"/>
</dbReference>
<evidence type="ECO:0000313" key="8">
    <source>
        <dbReference type="Proteomes" id="UP000294911"/>
    </source>
</evidence>
<evidence type="ECO:0000313" key="7">
    <source>
        <dbReference type="EMBL" id="TCP42647.1"/>
    </source>
</evidence>
<comment type="caution">
    <text evidence="7">The sequence shown here is derived from an EMBL/GenBank/DDBJ whole genome shotgun (WGS) entry which is preliminary data.</text>
</comment>
<dbReference type="AlphaFoldDB" id="A0A4R2Q294"/>
<keyword evidence="3" id="KW-0234">DNA repair</keyword>
<dbReference type="GO" id="GO:0003690">
    <property type="term" value="F:double-stranded DNA binding"/>
    <property type="evidence" value="ECO:0007669"/>
    <property type="project" value="UniProtKB-UniRule"/>
</dbReference>
<dbReference type="NCBIfam" id="TIGR02772">
    <property type="entry name" value="Ku_bact"/>
    <property type="match status" value="1"/>
</dbReference>
<evidence type="ECO:0000256" key="4">
    <source>
        <dbReference type="SAM" id="MobiDB-lite"/>
    </source>
</evidence>
<dbReference type="InterPro" id="IPR009187">
    <property type="entry name" value="Prok_Ku"/>
</dbReference>
<dbReference type="PANTHER" id="PTHR41251">
    <property type="entry name" value="NON-HOMOLOGOUS END JOINING PROTEIN KU"/>
    <property type="match status" value="1"/>
</dbReference>
<dbReference type="HAMAP" id="MF_01875">
    <property type="entry name" value="Prokaryotic_Ku"/>
    <property type="match status" value="1"/>
</dbReference>
<name>A0A4R2Q294_9PSEU</name>
<dbReference type="SMART" id="SM00959">
    <property type="entry name" value="Rho_N"/>
    <property type="match status" value="1"/>
</dbReference>
<feature type="region of interest" description="Disordered" evidence="4">
    <location>
        <begin position="254"/>
        <end position="281"/>
    </location>
</feature>
<dbReference type="Proteomes" id="UP000294911">
    <property type="component" value="Unassembled WGS sequence"/>
</dbReference>
<evidence type="ECO:0000259" key="6">
    <source>
        <dbReference type="SMART" id="SM00959"/>
    </source>
</evidence>
<keyword evidence="3" id="KW-0227">DNA damage</keyword>
<comment type="function">
    <text evidence="3">With LigD forms a non-homologous end joining (NHEJ) DNA repair enzyme, which repairs dsDNA breaks with reduced fidelity. Binds linear dsDNA with 5'- and 3'- overhangs but not closed circular dsDNA nor ssDNA. Recruits and stimulates the ligase activity of LigD.</text>
</comment>
<evidence type="ECO:0000256" key="2">
    <source>
        <dbReference type="ARBA" id="ARBA00023172"/>
    </source>
</evidence>
<organism evidence="7 8">
    <name type="scientific">Tamaricihabitans halophyticus</name>
    <dbReference type="NCBI Taxonomy" id="1262583"/>
    <lineage>
        <taxon>Bacteria</taxon>
        <taxon>Bacillati</taxon>
        <taxon>Actinomycetota</taxon>
        <taxon>Actinomycetes</taxon>
        <taxon>Pseudonocardiales</taxon>
        <taxon>Pseudonocardiaceae</taxon>
        <taxon>Tamaricihabitans</taxon>
    </lineage>
</organism>
<dbReference type="Pfam" id="PF02735">
    <property type="entry name" value="Ku"/>
    <property type="match status" value="1"/>
</dbReference>
<dbReference type="Gene3D" id="2.40.290.10">
    <property type="match status" value="1"/>
</dbReference>
<dbReference type="RefSeq" id="WP_132880861.1">
    <property type="nucleotide sequence ID" value="NZ_SLXQ01000023.1"/>
</dbReference>
<dbReference type="SUPFAM" id="SSF100939">
    <property type="entry name" value="SPOC domain-like"/>
    <property type="match status" value="1"/>
</dbReference>
<evidence type="ECO:0000259" key="5">
    <source>
        <dbReference type="SMART" id="SM00559"/>
    </source>
</evidence>